<feature type="non-terminal residue" evidence="4">
    <location>
        <position position="1"/>
    </location>
</feature>
<proteinExistence type="predicted"/>
<feature type="compositionally biased region" description="Polar residues" evidence="1">
    <location>
        <begin position="23"/>
        <end position="49"/>
    </location>
</feature>
<dbReference type="Pfam" id="PF18957">
    <property type="entry name" value="RibLong"/>
    <property type="match status" value="2"/>
</dbReference>
<evidence type="ECO:0000259" key="2">
    <source>
        <dbReference type="Pfam" id="PF08428"/>
    </source>
</evidence>
<gene>
    <name evidence="4" type="ORF">DOS83_04475</name>
</gene>
<accession>A0A3E0IQS4</accession>
<evidence type="ECO:0000313" key="5">
    <source>
        <dbReference type="Proteomes" id="UP000256562"/>
    </source>
</evidence>
<sequence length="257" mass="26705">DIPVKVTYPDGSTEETPVKVTVIPNQAQENTPGYEDGNTTPGNPVTVPQTGDEELPPGTKFEVPTDKIPEGWTVTVDPDNGTVTVTPPANAEPGTSVDIPVKVTYPDGSTEETPVKVTVTPNQAQENTPGYEDGNTTPGNPVTVPQTGDGELPPGTTFEVPPAGIPEDWTVTVDPDNGTVTVTPPADAEPGTSVDIPIKVTYPDGSTEETPGKVTVTPNQAQENTPGYEDGNTTPGNPVTVPQTGDTELPPGTKFEV</sequence>
<comment type="caution">
    <text evidence="4">The sequence shown here is derived from an EMBL/GenBank/DDBJ whole genome shotgun (WGS) entry which is preliminary data.</text>
</comment>
<dbReference type="InterPro" id="IPR059115">
    <property type="entry name" value="Rib"/>
</dbReference>
<feature type="domain" description="Long Rib" evidence="3">
    <location>
        <begin position="27"/>
        <end position="120"/>
    </location>
</feature>
<dbReference type="Proteomes" id="UP000256562">
    <property type="component" value="Unassembled WGS sequence"/>
</dbReference>
<dbReference type="RefSeq" id="WP_194295581.1">
    <property type="nucleotide sequence ID" value="NZ_QKXQ01000210.1"/>
</dbReference>
<name>A0A3E0IQS4_9STAP</name>
<feature type="non-terminal residue" evidence="4">
    <location>
        <position position="257"/>
    </location>
</feature>
<dbReference type="NCBIfam" id="NF038186">
    <property type="entry name" value="YPDG_rpt"/>
    <property type="match status" value="2"/>
</dbReference>
<dbReference type="InterPro" id="IPR044055">
    <property type="entry name" value="RibLong"/>
</dbReference>
<protein>
    <submittedName>
        <fullName evidence="4">Cell surface protein</fullName>
    </submittedName>
</protein>
<dbReference type="Pfam" id="PF08428">
    <property type="entry name" value="Rib"/>
    <property type="match status" value="1"/>
</dbReference>
<feature type="domain" description="Long Rib" evidence="3">
    <location>
        <begin position="124"/>
        <end position="217"/>
    </location>
</feature>
<feature type="compositionally biased region" description="Polar residues" evidence="1">
    <location>
        <begin position="216"/>
        <end position="246"/>
    </location>
</feature>
<dbReference type="EMBL" id="QKXQ01000210">
    <property type="protein sequence ID" value="REH97312.1"/>
    <property type="molecule type" value="Genomic_DNA"/>
</dbReference>
<feature type="domain" description="Rib" evidence="2">
    <location>
        <begin position="2"/>
        <end position="23"/>
    </location>
</feature>
<feature type="region of interest" description="Disordered" evidence="1">
    <location>
        <begin position="23"/>
        <end position="100"/>
    </location>
</feature>
<evidence type="ECO:0000313" key="4">
    <source>
        <dbReference type="EMBL" id="REH97312.1"/>
    </source>
</evidence>
<evidence type="ECO:0000259" key="3">
    <source>
        <dbReference type="Pfam" id="PF18957"/>
    </source>
</evidence>
<evidence type="ECO:0000256" key="1">
    <source>
        <dbReference type="SAM" id="MobiDB-lite"/>
    </source>
</evidence>
<dbReference type="AlphaFoldDB" id="A0A3E0IQS4"/>
<organism evidence="4 5">
    <name type="scientific">Staphylococcus felis</name>
    <dbReference type="NCBI Taxonomy" id="46127"/>
    <lineage>
        <taxon>Bacteria</taxon>
        <taxon>Bacillati</taxon>
        <taxon>Bacillota</taxon>
        <taxon>Bacilli</taxon>
        <taxon>Bacillales</taxon>
        <taxon>Staphylococcaceae</taxon>
        <taxon>Staphylococcus</taxon>
    </lineage>
</organism>
<reference evidence="4 5" key="1">
    <citation type="journal article" date="2018" name="Vet. Microbiol.">
        <title>Characterisation of Staphylococcus felis isolated from cats using whole genome sequencing.</title>
        <authorList>
            <person name="Worthing K."/>
            <person name="Pang S."/>
            <person name="Trott D.J."/>
            <person name="Abraham S."/>
            <person name="Coombs G.W."/>
            <person name="Jordan D."/>
            <person name="McIntyre L."/>
            <person name="Davies M.R."/>
            <person name="Norris J."/>
        </authorList>
    </citation>
    <scope>NUCLEOTIDE SEQUENCE [LARGE SCALE GENOMIC DNA]</scope>
    <source>
        <strain evidence="4 5">F9</strain>
    </source>
</reference>
<feature type="region of interest" description="Disordered" evidence="1">
    <location>
        <begin position="180"/>
        <end position="257"/>
    </location>
</feature>